<dbReference type="PROSITE" id="PS00028">
    <property type="entry name" value="ZINC_FINGER_C2H2_1"/>
    <property type="match status" value="3"/>
</dbReference>
<dbReference type="Pfam" id="PF07776">
    <property type="entry name" value="zf-AD"/>
    <property type="match status" value="1"/>
</dbReference>
<dbReference type="PROSITE" id="PS50157">
    <property type="entry name" value="ZINC_FINGER_C2H2_2"/>
    <property type="match status" value="3"/>
</dbReference>
<dbReference type="Gene3D" id="3.30.160.60">
    <property type="entry name" value="Classic Zinc Finger"/>
    <property type="match status" value="3"/>
</dbReference>
<feature type="domain" description="ZAD" evidence="13">
    <location>
        <begin position="3"/>
        <end position="76"/>
    </location>
</feature>
<dbReference type="PANTHER" id="PTHR23235">
    <property type="entry name" value="KRUEPPEL-LIKE TRANSCRIPTION FACTOR"/>
    <property type="match status" value="1"/>
</dbReference>
<dbReference type="GO" id="GO:0000981">
    <property type="term" value="F:DNA-binding transcription factor activity, RNA polymerase II-specific"/>
    <property type="evidence" value="ECO:0007669"/>
    <property type="project" value="TreeGrafter"/>
</dbReference>
<feature type="domain" description="C2H2-type" evidence="12">
    <location>
        <begin position="196"/>
        <end position="223"/>
    </location>
</feature>
<dbReference type="GO" id="GO:0008270">
    <property type="term" value="F:zinc ion binding"/>
    <property type="evidence" value="ECO:0007669"/>
    <property type="project" value="UniProtKB-UniRule"/>
</dbReference>
<evidence type="ECO:0000256" key="1">
    <source>
        <dbReference type="ARBA" id="ARBA00004123"/>
    </source>
</evidence>
<evidence type="ECO:0000259" key="13">
    <source>
        <dbReference type="PROSITE" id="PS51915"/>
    </source>
</evidence>
<keyword evidence="8" id="KW-0804">Transcription</keyword>
<dbReference type="GO" id="GO:0005634">
    <property type="term" value="C:nucleus"/>
    <property type="evidence" value="ECO:0007669"/>
    <property type="project" value="UniProtKB-SubCell"/>
</dbReference>
<dbReference type="Proteomes" id="UP000324832">
    <property type="component" value="Unassembled WGS sequence"/>
</dbReference>
<dbReference type="InterPro" id="IPR012934">
    <property type="entry name" value="Znf_AD"/>
</dbReference>
<keyword evidence="6" id="KW-0805">Transcription regulation</keyword>
<keyword evidence="5 11" id="KW-0862">Zinc</keyword>
<evidence type="ECO:0000256" key="7">
    <source>
        <dbReference type="ARBA" id="ARBA00023125"/>
    </source>
</evidence>
<evidence type="ECO:0000313" key="15">
    <source>
        <dbReference type="Proteomes" id="UP000324832"/>
    </source>
</evidence>
<feature type="binding site" evidence="11">
    <location>
        <position position="5"/>
    </location>
    <ligand>
        <name>Zn(2+)</name>
        <dbReference type="ChEBI" id="CHEBI:29105"/>
    </ligand>
</feature>
<feature type="binding site" evidence="11">
    <location>
        <position position="49"/>
    </location>
    <ligand>
        <name>Zn(2+)</name>
        <dbReference type="ChEBI" id="CHEBI:29105"/>
    </ligand>
</feature>
<evidence type="ECO:0000256" key="10">
    <source>
        <dbReference type="PROSITE-ProRule" id="PRU00042"/>
    </source>
</evidence>
<sequence>MNKICRICLEEGVLSSIFTTNYKLSVCDMIEFCTNIKIQRHDGLPDQMCSNCAYKLGIAFHFKQACESSDIRLRQYLGLEAVPKHCDAVTMTDPIVPITRTIIKKCKCTKVEQKKYSNYKKKQESERLKCGPKPKPKKIIECYNCQKQFRCQAQLDMHIRTHTGDRPYSCMFCSRSFTQKHNLTIHMRLHTGEKPFQCEICSKSFSAQGNLQAHIKAHKGQKDHVSKCMCSL</sequence>
<gene>
    <name evidence="14" type="ORF">LSINAPIS_LOCUS8645</name>
</gene>
<dbReference type="GO" id="GO:0000978">
    <property type="term" value="F:RNA polymerase II cis-regulatory region sequence-specific DNA binding"/>
    <property type="evidence" value="ECO:0007669"/>
    <property type="project" value="TreeGrafter"/>
</dbReference>
<dbReference type="SMART" id="SM00868">
    <property type="entry name" value="zf-AD"/>
    <property type="match status" value="1"/>
</dbReference>
<evidence type="ECO:0000256" key="3">
    <source>
        <dbReference type="ARBA" id="ARBA00022737"/>
    </source>
</evidence>
<protein>
    <recommendedName>
        <fullName evidence="16">Protein krueppel</fullName>
    </recommendedName>
</protein>
<evidence type="ECO:0000259" key="12">
    <source>
        <dbReference type="PROSITE" id="PS50157"/>
    </source>
</evidence>
<keyword evidence="9" id="KW-0539">Nucleus</keyword>
<dbReference type="AlphaFoldDB" id="A0A5E4QIJ5"/>
<feature type="domain" description="C2H2-type" evidence="12">
    <location>
        <begin position="168"/>
        <end position="195"/>
    </location>
</feature>
<dbReference type="Gene3D" id="3.40.1800.20">
    <property type="match status" value="1"/>
</dbReference>
<feature type="domain" description="C2H2-type" evidence="12">
    <location>
        <begin position="140"/>
        <end position="167"/>
    </location>
</feature>
<dbReference type="PANTHER" id="PTHR23235:SF120">
    <property type="entry name" value="KRUPPEL-LIKE FACTOR 15"/>
    <property type="match status" value="1"/>
</dbReference>
<evidence type="ECO:0000256" key="8">
    <source>
        <dbReference type="ARBA" id="ARBA00023163"/>
    </source>
</evidence>
<dbReference type="EMBL" id="FZQP02003124">
    <property type="protein sequence ID" value="VVC97343.1"/>
    <property type="molecule type" value="Genomic_DNA"/>
</dbReference>
<dbReference type="FunFam" id="3.30.160.60:FF:002972">
    <property type="entry name" value="GM18664"/>
    <property type="match status" value="1"/>
</dbReference>
<organism evidence="14 15">
    <name type="scientific">Leptidea sinapis</name>
    <dbReference type="NCBI Taxonomy" id="189913"/>
    <lineage>
        <taxon>Eukaryota</taxon>
        <taxon>Metazoa</taxon>
        <taxon>Ecdysozoa</taxon>
        <taxon>Arthropoda</taxon>
        <taxon>Hexapoda</taxon>
        <taxon>Insecta</taxon>
        <taxon>Pterygota</taxon>
        <taxon>Neoptera</taxon>
        <taxon>Endopterygota</taxon>
        <taxon>Lepidoptera</taxon>
        <taxon>Glossata</taxon>
        <taxon>Ditrysia</taxon>
        <taxon>Papilionoidea</taxon>
        <taxon>Pieridae</taxon>
        <taxon>Dismorphiinae</taxon>
        <taxon>Leptidea</taxon>
    </lineage>
</organism>
<dbReference type="SUPFAM" id="SSF57667">
    <property type="entry name" value="beta-beta-alpha zinc fingers"/>
    <property type="match status" value="2"/>
</dbReference>
<keyword evidence="3" id="KW-0677">Repeat</keyword>
<keyword evidence="4 10" id="KW-0863">Zinc-finger</keyword>
<feature type="binding site" evidence="11">
    <location>
        <position position="8"/>
    </location>
    <ligand>
        <name>Zn(2+)</name>
        <dbReference type="ChEBI" id="CHEBI:29105"/>
    </ligand>
</feature>
<feature type="binding site" evidence="11">
    <location>
        <position position="52"/>
    </location>
    <ligand>
        <name>Zn(2+)</name>
        <dbReference type="ChEBI" id="CHEBI:29105"/>
    </ligand>
</feature>
<dbReference type="Pfam" id="PF00096">
    <property type="entry name" value="zf-C2H2"/>
    <property type="match status" value="2"/>
</dbReference>
<evidence type="ECO:0000256" key="9">
    <source>
        <dbReference type="ARBA" id="ARBA00023242"/>
    </source>
</evidence>
<dbReference type="PROSITE" id="PS51915">
    <property type="entry name" value="ZAD"/>
    <property type="match status" value="1"/>
</dbReference>
<evidence type="ECO:0000256" key="11">
    <source>
        <dbReference type="PROSITE-ProRule" id="PRU01263"/>
    </source>
</evidence>
<comment type="subcellular location">
    <subcellularLocation>
        <location evidence="1">Nucleus</location>
    </subcellularLocation>
</comment>
<keyword evidence="7" id="KW-0238">DNA-binding</keyword>
<evidence type="ECO:0000256" key="6">
    <source>
        <dbReference type="ARBA" id="ARBA00023015"/>
    </source>
</evidence>
<dbReference type="InterPro" id="IPR013087">
    <property type="entry name" value="Znf_C2H2_type"/>
</dbReference>
<evidence type="ECO:0000313" key="14">
    <source>
        <dbReference type="EMBL" id="VVC97343.1"/>
    </source>
</evidence>
<evidence type="ECO:0000256" key="4">
    <source>
        <dbReference type="ARBA" id="ARBA00022771"/>
    </source>
</evidence>
<dbReference type="FunFam" id="3.30.160.60:FF:002716">
    <property type="entry name" value="Zinc finger protein 212"/>
    <property type="match status" value="1"/>
</dbReference>
<dbReference type="InterPro" id="IPR036236">
    <property type="entry name" value="Znf_C2H2_sf"/>
</dbReference>
<keyword evidence="2 11" id="KW-0479">Metal-binding</keyword>
<proteinExistence type="predicted"/>
<evidence type="ECO:0000256" key="5">
    <source>
        <dbReference type="ARBA" id="ARBA00022833"/>
    </source>
</evidence>
<reference evidence="14 15" key="1">
    <citation type="submission" date="2017-07" db="EMBL/GenBank/DDBJ databases">
        <authorList>
            <person name="Talla V."/>
            <person name="Backstrom N."/>
        </authorList>
    </citation>
    <scope>NUCLEOTIDE SEQUENCE [LARGE SCALE GENOMIC DNA]</scope>
</reference>
<dbReference type="SUPFAM" id="SSF57716">
    <property type="entry name" value="Glucocorticoid receptor-like (DNA-binding domain)"/>
    <property type="match status" value="1"/>
</dbReference>
<evidence type="ECO:0000256" key="2">
    <source>
        <dbReference type="ARBA" id="ARBA00022723"/>
    </source>
</evidence>
<dbReference type="SMART" id="SM00355">
    <property type="entry name" value="ZnF_C2H2"/>
    <property type="match status" value="3"/>
</dbReference>
<accession>A0A5E4QIJ5</accession>
<name>A0A5E4QIJ5_9NEOP</name>
<keyword evidence="15" id="KW-1185">Reference proteome</keyword>
<evidence type="ECO:0008006" key="16">
    <source>
        <dbReference type="Google" id="ProtNLM"/>
    </source>
</evidence>